<protein>
    <submittedName>
        <fullName evidence="2">Uncharacterized protein</fullName>
    </submittedName>
</protein>
<sequence>SSNSSSSSSQESVSKREERKKNNELIVAIGEEPEAGFDATTGGHGSITRVFFSTLFKRDKKLGFENDLATGY</sequence>
<name>W1YG11_9ZZZZ</name>
<gene>
    <name evidence="2" type="ORF">Q604_UNBC05429G0001</name>
</gene>
<organism evidence="2">
    <name type="scientific">human gut metagenome</name>
    <dbReference type="NCBI Taxonomy" id="408170"/>
    <lineage>
        <taxon>unclassified sequences</taxon>
        <taxon>metagenomes</taxon>
        <taxon>organismal metagenomes</taxon>
    </lineage>
</organism>
<dbReference type="AlphaFoldDB" id="W1YG11"/>
<evidence type="ECO:0000256" key="1">
    <source>
        <dbReference type="SAM" id="MobiDB-lite"/>
    </source>
</evidence>
<feature type="region of interest" description="Disordered" evidence="1">
    <location>
        <begin position="1"/>
        <end position="23"/>
    </location>
</feature>
<evidence type="ECO:0000313" key="2">
    <source>
        <dbReference type="EMBL" id="ETJ40660.1"/>
    </source>
</evidence>
<comment type="caution">
    <text evidence="2">The sequence shown here is derived from an EMBL/GenBank/DDBJ whole genome shotgun (WGS) entry which is preliminary data.</text>
</comment>
<proteinExistence type="predicted"/>
<feature type="compositionally biased region" description="Low complexity" evidence="1">
    <location>
        <begin position="1"/>
        <end position="12"/>
    </location>
</feature>
<dbReference type="EMBL" id="AZMM01005429">
    <property type="protein sequence ID" value="ETJ40660.1"/>
    <property type="molecule type" value="Genomic_DNA"/>
</dbReference>
<feature type="non-terminal residue" evidence="2">
    <location>
        <position position="1"/>
    </location>
</feature>
<feature type="non-terminal residue" evidence="2">
    <location>
        <position position="72"/>
    </location>
</feature>
<feature type="compositionally biased region" description="Basic and acidic residues" evidence="1">
    <location>
        <begin position="13"/>
        <end position="23"/>
    </location>
</feature>
<accession>W1YG11</accession>
<reference evidence="2" key="1">
    <citation type="submission" date="2013-12" db="EMBL/GenBank/DDBJ databases">
        <title>A Varibaculum cambriense genome reconstructed from a premature infant gut community with otherwise low bacterial novelty that shifts toward anaerobic metabolism during the third week of life.</title>
        <authorList>
            <person name="Brown C.T."/>
            <person name="Sharon I."/>
            <person name="Thomas B.C."/>
            <person name="Castelle C.J."/>
            <person name="Morowitz M.J."/>
            <person name="Banfield J.F."/>
        </authorList>
    </citation>
    <scope>NUCLEOTIDE SEQUENCE</scope>
</reference>